<dbReference type="InterPro" id="IPR000700">
    <property type="entry name" value="PAS-assoc_C"/>
</dbReference>
<feature type="domain" description="Histidine kinase" evidence="7">
    <location>
        <begin position="1155"/>
        <end position="1323"/>
    </location>
</feature>
<proteinExistence type="predicted"/>
<gene>
    <name evidence="10" type="ORF">LEP1GSC194_2841</name>
</gene>
<feature type="domain" description="PAC" evidence="9">
    <location>
        <begin position="482"/>
        <end position="532"/>
    </location>
</feature>
<evidence type="ECO:0000259" key="9">
    <source>
        <dbReference type="PROSITE" id="PS50113"/>
    </source>
</evidence>
<dbReference type="PATRIC" id="fig|1218565.3.peg.2537"/>
<dbReference type="SMART" id="SM00387">
    <property type="entry name" value="HATPase_c"/>
    <property type="match status" value="1"/>
</dbReference>
<dbReference type="Proteomes" id="UP000011988">
    <property type="component" value="Unassembled WGS sequence"/>
</dbReference>
<sequence>MKIFDSNLFNSEFFQQIFETSRDAIAIADLEGNFLEVNLAFLTLTGYSSEELRKISFWSLIPEEWIENQKTIIEKYLFPSGYSQEFEKEYIRKDGSIVSMNVKIYVIQDDLKNPISIWGSVRDISEHKRNKNIHQKLYEEVKENREALERLFFLNPLPISITEINTGKLLEVNRKFAQQIDYDFNQLKGKTTVELGIWFSDDDRKKVVSLVRQNGFVDGLELRFLTTKGKEFWVLFSAQLIEYKGKNALLSIPVPITDRILEEKEKQRLLDEVREKEEILSQIFRMNPSAITLAKENGVYIDVNDRFLEYLGKKREDVLSKTPADLADSFYLFDRATILQTLREKGIVQNFEGKLRIFDGTIKTLLFSLRFLESFGEKKILTIGHDITELRESTRYLETLAKELEKSKDLFQKLFQLIPSSVVVTDLETRKIVDVNERFLEMIQLKREDVIGKTTPEIHVWDKAIHLRNEIYEALSHNNEVKNLESVFMAFDGTEIPILYSARIIELDGRKQIISLATDISEKKKAEEERRHLDEELRLSKDLFEKLFQLTPAAVSLSELETGIYRQINQSYCDLIGYTREQVLGKSSSQLGIWKDSLDQEKLEKELEDKGWSGTIEATIQNAGGTLKHVLSGNRVFRLEGKQMLLSLLIDITDKKKAEAERDEYLAKMQESKNLFEMIFEMNPDTITLSEFKTGKYIKVNEHFSEMLQYSKEEAVKSTSLQLGIWQDVQNRDEIAKKLQEEGLVRDYEVQFVKKDGSVVDAVFSARLVNVGNSTTIIAITRDVTLIKNATREKEEQTKRIALHAQALMEMATDFEFATGNLEAGAKKITIMAAEVLHCERVSIWIFDKDDLATSSLIAGWDKRSQAHIETTSMKFSDYPNYFEAIQLDRFVDATDVINDPRTRELAESYCIPLGISSLLDAPFFLRGKMKGIICLEHRGELRKWKGYEKQFVVTIAEQVTQLFLNAERKEVKEELEKAVQVRTSELAHALENLQKTQDQLILSEKMAALGQLMAGIAHEINNPLGAIAALSGELKAYLDSSADRMEKLGSELFQVGSDFVHDLSELIRSGIDSKENALSRENRKGALDEIKRKLVALGYQNAHSLADRLLDSGLPGAVNEFPILFANPTHYLLVKYALEEIQTYKNILSIRLAVDRTSKIVYALKSYAHIDSEEVGGKVKTDLAENIETVLTLYQNKIKASVELELEFSKGLVIEVYPDDLVQVWTNLIYNALQAMRFKGKIKISTLDLGEEVQVSIEDNGPGIPLEVREKIFDPFFTTKGPGEGSGLGLDISRRIVKKHEGRIELESEPGKTIFYVILPKK</sequence>
<feature type="domain" description="PAS" evidence="8">
    <location>
        <begin position="276"/>
        <end position="344"/>
    </location>
</feature>
<dbReference type="InterPro" id="IPR003661">
    <property type="entry name" value="HisK_dim/P_dom"/>
</dbReference>
<dbReference type="InterPro" id="IPR004358">
    <property type="entry name" value="Sig_transdc_His_kin-like_C"/>
</dbReference>
<evidence type="ECO:0000256" key="1">
    <source>
        <dbReference type="ARBA" id="ARBA00000085"/>
    </source>
</evidence>
<dbReference type="InterPro" id="IPR035965">
    <property type="entry name" value="PAS-like_dom_sf"/>
</dbReference>
<evidence type="ECO:0000256" key="5">
    <source>
        <dbReference type="ARBA" id="ARBA00022777"/>
    </source>
</evidence>
<feature type="coiled-coil region" evidence="6">
    <location>
        <begin position="124"/>
        <end position="151"/>
    </location>
</feature>
<dbReference type="SUPFAM" id="SSF55874">
    <property type="entry name" value="ATPase domain of HSP90 chaperone/DNA topoisomerase II/histidine kinase"/>
    <property type="match status" value="1"/>
</dbReference>
<keyword evidence="5" id="KW-0418">Kinase</keyword>
<feature type="coiled-coil region" evidence="6">
    <location>
        <begin position="516"/>
        <end position="543"/>
    </location>
</feature>
<dbReference type="SMART" id="SM00091">
    <property type="entry name" value="PAS"/>
    <property type="match status" value="6"/>
</dbReference>
<dbReference type="InterPro" id="IPR005467">
    <property type="entry name" value="His_kinase_dom"/>
</dbReference>
<keyword evidence="3" id="KW-0597">Phosphoprotein</keyword>
<feature type="domain" description="PAS" evidence="8">
    <location>
        <begin position="407"/>
        <end position="454"/>
    </location>
</feature>
<dbReference type="OrthoDB" id="2521613at2"/>
<evidence type="ECO:0000256" key="3">
    <source>
        <dbReference type="ARBA" id="ARBA00022553"/>
    </source>
</evidence>
<organism evidence="10 11">
    <name type="scientific">Leptospira alstonii serovar Sichuan str. 79601</name>
    <dbReference type="NCBI Taxonomy" id="1218565"/>
    <lineage>
        <taxon>Bacteria</taxon>
        <taxon>Pseudomonadati</taxon>
        <taxon>Spirochaetota</taxon>
        <taxon>Spirochaetia</taxon>
        <taxon>Leptospirales</taxon>
        <taxon>Leptospiraceae</taxon>
        <taxon>Leptospira</taxon>
    </lineage>
</organism>
<evidence type="ECO:0000259" key="7">
    <source>
        <dbReference type="PROSITE" id="PS50109"/>
    </source>
</evidence>
<dbReference type="InterPro" id="IPR029016">
    <property type="entry name" value="GAF-like_dom_sf"/>
</dbReference>
<dbReference type="RefSeq" id="WP_020773704.1">
    <property type="nucleotide sequence ID" value="NZ_ANIK01000052.1"/>
</dbReference>
<keyword evidence="6" id="KW-0175">Coiled coil</keyword>
<accession>M6CV92</accession>
<evidence type="ECO:0000256" key="2">
    <source>
        <dbReference type="ARBA" id="ARBA00012438"/>
    </source>
</evidence>
<dbReference type="SUPFAM" id="SSF47384">
    <property type="entry name" value="Homodimeric domain of signal transducing histidine kinase"/>
    <property type="match status" value="1"/>
</dbReference>
<feature type="domain" description="PAS" evidence="8">
    <location>
        <begin position="540"/>
        <end position="587"/>
    </location>
</feature>
<dbReference type="SUPFAM" id="SSF55781">
    <property type="entry name" value="GAF domain-like"/>
    <property type="match status" value="1"/>
</dbReference>
<comment type="catalytic activity">
    <reaction evidence="1">
        <text>ATP + protein L-histidine = ADP + protein N-phospho-L-histidine.</text>
        <dbReference type="EC" id="2.7.13.3"/>
    </reaction>
</comment>
<dbReference type="PANTHER" id="PTHR43304:SF1">
    <property type="entry name" value="PAC DOMAIN-CONTAINING PROTEIN"/>
    <property type="match status" value="1"/>
</dbReference>
<dbReference type="GO" id="GO:0000155">
    <property type="term" value="F:phosphorelay sensor kinase activity"/>
    <property type="evidence" value="ECO:0007669"/>
    <property type="project" value="InterPro"/>
</dbReference>
<evidence type="ECO:0000313" key="11">
    <source>
        <dbReference type="Proteomes" id="UP000011988"/>
    </source>
</evidence>
<feature type="domain" description="PAS" evidence="8">
    <location>
        <begin position="10"/>
        <end position="52"/>
    </location>
</feature>
<dbReference type="InterPro" id="IPR001610">
    <property type="entry name" value="PAC"/>
</dbReference>
<dbReference type="InterPro" id="IPR036890">
    <property type="entry name" value="HATPase_C_sf"/>
</dbReference>
<dbReference type="CDD" id="cd00082">
    <property type="entry name" value="HisKA"/>
    <property type="match status" value="1"/>
</dbReference>
<dbReference type="PRINTS" id="PR00344">
    <property type="entry name" value="BCTRLSENSOR"/>
</dbReference>
<evidence type="ECO:0000256" key="6">
    <source>
        <dbReference type="SAM" id="Coils"/>
    </source>
</evidence>
<dbReference type="EC" id="2.7.13.3" evidence="2"/>
<protein>
    <recommendedName>
        <fullName evidence="2">histidine kinase</fullName>
        <ecNumber evidence="2">2.7.13.3</ecNumber>
    </recommendedName>
</protein>
<dbReference type="EMBL" id="ANIK01000052">
    <property type="protein sequence ID" value="EMJ94401.1"/>
    <property type="molecule type" value="Genomic_DNA"/>
</dbReference>
<comment type="caution">
    <text evidence="10">The sequence shown here is derived from an EMBL/GenBank/DDBJ whole genome shotgun (WGS) entry which is preliminary data.</text>
</comment>
<evidence type="ECO:0000259" key="8">
    <source>
        <dbReference type="PROSITE" id="PS50112"/>
    </source>
</evidence>
<dbReference type="Gene3D" id="3.30.450.20">
    <property type="entry name" value="PAS domain"/>
    <property type="match status" value="6"/>
</dbReference>
<dbReference type="InterPro" id="IPR036097">
    <property type="entry name" value="HisK_dim/P_sf"/>
</dbReference>
<evidence type="ECO:0000313" key="10">
    <source>
        <dbReference type="EMBL" id="EMJ94401.1"/>
    </source>
</evidence>
<feature type="domain" description="PAC" evidence="9">
    <location>
        <begin position="746"/>
        <end position="796"/>
    </location>
</feature>
<dbReference type="PROSITE" id="PS50113">
    <property type="entry name" value="PAC"/>
    <property type="match status" value="3"/>
</dbReference>
<dbReference type="Pfam" id="PF02518">
    <property type="entry name" value="HATPase_c"/>
    <property type="match status" value="1"/>
</dbReference>
<name>M6CV92_9LEPT</name>
<dbReference type="Gene3D" id="1.10.287.130">
    <property type="match status" value="1"/>
</dbReference>
<dbReference type="InterPro" id="IPR003018">
    <property type="entry name" value="GAF"/>
</dbReference>
<dbReference type="Pfam" id="PF13426">
    <property type="entry name" value="PAS_9"/>
    <property type="match status" value="6"/>
</dbReference>
<dbReference type="InterPro" id="IPR052162">
    <property type="entry name" value="Sensor_kinase/Photoreceptor"/>
</dbReference>
<dbReference type="Gene3D" id="3.30.450.40">
    <property type="match status" value="1"/>
</dbReference>
<keyword evidence="4" id="KW-0808">Transferase</keyword>
<dbReference type="PANTHER" id="PTHR43304">
    <property type="entry name" value="PHYTOCHROME-LIKE PROTEIN CPH1"/>
    <property type="match status" value="1"/>
</dbReference>
<dbReference type="Pfam" id="PF01590">
    <property type="entry name" value="GAF"/>
    <property type="match status" value="1"/>
</dbReference>
<dbReference type="SMART" id="SM00086">
    <property type="entry name" value="PAC"/>
    <property type="match status" value="6"/>
</dbReference>
<dbReference type="NCBIfam" id="TIGR00229">
    <property type="entry name" value="sensory_box"/>
    <property type="match status" value="6"/>
</dbReference>
<reference evidence="10 11" key="1">
    <citation type="submission" date="2013-01" db="EMBL/GenBank/DDBJ databases">
        <authorList>
            <person name="Harkins D.M."/>
            <person name="Durkin A.S."/>
            <person name="Brinkac L.M."/>
            <person name="Haft D.H."/>
            <person name="Selengut J.D."/>
            <person name="Sanka R."/>
            <person name="DePew J."/>
            <person name="Purushe J."/>
            <person name="Galloway R.L."/>
            <person name="Vinetz J.M."/>
            <person name="Sutton G.G."/>
            <person name="Nierman W.C."/>
            <person name="Fouts D.E."/>
        </authorList>
    </citation>
    <scope>NUCLEOTIDE SEQUENCE [LARGE SCALE GENOMIC DNA]</scope>
    <source>
        <strain evidence="10 11">79601</strain>
    </source>
</reference>
<evidence type="ECO:0000256" key="4">
    <source>
        <dbReference type="ARBA" id="ARBA00022679"/>
    </source>
</evidence>
<dbReference type="PROSITE" id="PS50109">
    <property type="entry name" value="HIS_KIN"/>
    <property type="match status" value="1"/>
</dbReference>
<dbReference type="PROSITE" id="PS50112">
    <property type="entry name" value="PAS"/>
    <property type="match status" value="4"/>
</dbReference>
<feature type="domain" description="PAC" evidence="9">
    <location>
        <begin position="84"/>
        <end position="136"/>
    </location>
</feature>
<dbReference type="CDD" id="cd00130">
    <property type="entry name" value="PAS"/>
    <property type="match status" value="6"/>
</dbReference>
<dbReference type="SUPFAM" id="SSF55785">
    <property type="entry name" value="PYP-like sensor domain (PAS domain)"/>
    <property type="match status" value="6"/>
</dbReference>
<dbReference type="InterPro" id="IPR003594">
    <property type="entry name" value="HATPase_dom"/>
</dbReference>
<dbReference type="InterPro" id="IPR000014">
    <property type="entry name" value="PAS"/>
</dbReference>
<dbReference type="Gene3D" id="3.30.565.10">
    <property type="entry name" value="Histidine kinase-like ATPase, C-terminal domain"/>
    <property type="match status" value="1"/>
</dbReference>